<comment type="caution">
    <text evidence="1">The sequence shown here is derived from an EMBL/GenBank/DDBJ whole genome shotgun (WGS) entry which is preliminary data.</text>
</comment>
<name>A0ABD1SG88_9LAMI</name>
<protein>
    <submittedName>
        <fullName evidence="1">Synechocystis YCF37</fullName>
    </submittedName>
</protein>
<dbReference type="PANTHER" id="PTHR36734">
    <property type="entry name" value="YCF37-LIKE PROTEIN"/>
    <property type="match status" value="1"/>
</dbReference>
<accession>A0ABD1SG88</accession>
<keyword evidence="2" id="KW-1185">Reference proteome</keyword>
<proteinExistence type="predicted"/>
<evidence type="ECO:0000313" key="2">
    <source>
        <dbReference type="Proteomes" id="UP001604336"/>
    </source>
</evidence>
<dbReference type="Proteomes" id="UP001604336">
    <property type="component" value="Unassembled WGS sequence"/>
</dbReference>
<dbReference type="PANTHER" id="PTHR36734:SF1">
    <property type="entry name" value="OS02G0815300 PROTEIN"/>
    <property type="match status" value="1"/>
</dbReference>
<gene>
    <name evidence="1" type="ORF">Adt_25302</name>
</gene>
<dbReference type="EMBL" id="JBFOLK010000007">
    <property type="protein sequence ID" value="KAL2499752.1"/>
    <property type="molecule type" value="Genomic_DNA"/>
</dbReference>
<sequence>MASTVLAQALPIRCVRNAHSDPREAQATRHALAALPSRRNCLLLLTAATALNTLQMPSKAADIPLFGLRQGLRKAEKTAEELVKEGFETVDKGVVAAEKGIEAAEKGIEAAEKGVEAAEKGIETAVSFGGLAQAGAVAGVEAVGILVATSIVNGILGPEAKKS</sequence>
<evidence type="ECO:0000313" key="1">
    <source>
        <dbReference type="EMBL" id="KAL2499752.1"/>
    </source>
</evidence>
<dbReference type="AlphaFoldDB" id="A0ABD1SG88"/>
<organism evidence="1 2">
    <name type="scientific">Abeliophyllum distichum</name>
    <dbReference type="NCBI Taxonomy" id="126358"/>
    <lineage>
        <taxon>Eukaryota</taxon>
        <taxon>Viridiplantae</taxon>
        <taxon>Streptophyta</taxon>
        <taxon>Embryophyta</taxon>
        <taxon>Tracheophyta</taxon>
        <taxon>Spermatophyta</taxon>
        <taxon>Magnoliopsida</taxon>
        <taxon>eudicotyledons</taxon>
        <taxon>Gunneridae</taxon>
        <taxon>Pentapetalae</taxon>
        <taxon>asterids</taxon>
        <taxon>lamiids</taxon>
        <taxon>Lamiales</taxon>
        <taxon>Oleaceae</taxon>
        <taxon>Forsythieae</taxon>
        <taxon>Abeliophyllum</taxon>
    </lineage>
</organism>
<reference evidence="2" key="1">
    <citation type="submission" date="2024-07" db="EMBL/GenBank/DDBJ databases">
        <title>Two chromosome-level genome assemblies of Korean endemic species Abeliophyllum distichum and Forsythia ovata (Oleaceae).</title>
        <authorList>
            <person name="Jang H."/>
        </authorList>
    </citation>
    <scope>NUCLEOTIDE SEQUENCE [LARGE SCALE GENOMIC DNA]</scope>
</reference>